<feature type="domain" description="PH" evidence="3">
    <location>
        <begin position="424"/>
        <end position="569"/>
    </location>
</feature>
<dbReference type="Proteomes" id="UP000193560">
    <property type="component" value="Unassembled WGS sequence"/>
</dbReference>
<dbReference type="SUPFAM" id="SSF46785">
    <property type="entry name" value="Winged helix' DNA-binding domain"/>
    <property type="match status" value="1"/>
</dbReference>
<dbReference type="SUPFAM" id="SSF50729">
    <property type="entry name" value="PH domain-like"/>
    <property type="match status" value="1"/>
</dbReference>
<dbReference type="PANTHER" id="PTHR46572">
    <property type="entry name" value="RHO1 GDP-GTP EXCHANGE PROTEIN 1-RELATED"/>
    <property type="match status" value="1"/>
</dbReference>
<dbReference type="InterPro" id="IPR035899">
    <property type="entry name" value="DBL_dom_sf"/>
</dbReference>
<dbReference type="PANTHER" id="PTHR46572:SF2">
    <property type="entry name" value="RHO1 GDP-GTP EXCHANGE PROTEIN 1-RELATED"/>
    <property type="match status" value="1"/>
</dbReference>
<dbReference type="InterPro" id="IPR036388">
    <property type="entry name" value="WH-like_DNA-bd_sf"/>
</dbReference>
<dbReference type="AlphaFoldDB" id="A0A1X2J298"/>
<dbReference type="STRING" id="90262.A0A1X2J298"/>
<feature type="domain" description="DH" evidence="4">
    <location>
        <begin position="201"/>
        <end position="388"/>
    </location>
</feature>
<dbReference type="PROSITE" id="PS50219">
    <property type="entry name" value="CNH"/>
    <property type="match status" value="1"/>
</dbReference>
<evidence type="ECO:0000313" key="6">
    <source>
        <dbReference type="EMBL" id="ORZ25987.1"/>
    </source>
</evidence>
<dbReference type="Pfam" id="PF00780">
    <property type="entry name" value="CNH"/>
    <property type="match status" value="1"/>
</dbReference>
<comment type="caution">
    <text evidence="6">The sequence shown here is derived from an EMBL/GenBank/DDBJ whole genome shotgun (WGS) entry which is preliminary data.</text>
</comment>
<dbReference type="SMART" id="SM00325">
    <property type="entry name" value="RhoGEF"/>
    <property type="match status" value="1"/>
</dbReference>
<dbReference type="Pfam" id="PF15405">
    <property type="entry name" value="PH_5"/>
    <property type="match status" value="1"/>
</dbReference>
<dbReference type="OrthoDB" id="2272012at2759"/>
<keyword evidence="1" id="KW-0597">Phosphoprotein</keyword>
<dbReference type="Gene3D" id="1.20.900.10">
    <property type="entry name" value="Dbl homology (DH) domain"/>
    <property type="match status" value="1"/>
</dbReference>
<name>A0A1X2J298_9FUNG</name>
<evidence type="ECO:0000259" key="4">
    <source>
        <dbReference type="PROSITE" id="PS50010"/>
    </source>
</evidence>
<dbReference type="Gene3D" id="2.30.29.30">
    <property type="entry name" value="Pleckstrin-homology domain (PH domain)/Phosphotyrosine-binding domain (PTB)"/>
    <property type="match status" value="1"/>
</dbReference>
<dbReference type="InterPro" id="IPR001180">
    <property type="entry name" value="CNH_dom"/>
</dbReference>
<reference evidence="6 7" key="1">
    <citation type="submission" date="2016-07" db="EMBL/GenBank/DDBJ databases">
        <title>Pervasive Adenine N6-methylation of Active Genes in Fungi.</title>
        <authorList>
            <consortium name="DOE Joint Genome Institute"/>
            <person name="Mondo S.J."/>
            <person name="Dannebaum R.O."/>
            <person name="Kuo R.C."/>
            <person name="Labutti K."/>
            <person name="Haridas S."/>
            <person name="Kuo A."/>
            <person name="Salamov A."/>
            <person name="Ahrendt S.R."/>
            <person name="Lipzen A."/>
            <person name="Sullivan W."/>
            <person name="Andreopoulos W.B."/>
            <person name="Clum A."/>
            <person name="Lindquist E."/>
            <person name="Daum C."/>
            <person name="Ramamoorthy G.K."/>
            <person name="Gryganskyi A."/>
            <person name="Culley D."/>
            <person name="Magnuson J.K."/>
            <person name="James T.Y."/>
            <person name="O'Malley M.A."/>
            <person name="Stajich J.E."/>
            <person name="Spatafora J.W."/>
            <person name="Visel A."/>
            <person name="Grigoriev I.V."/>
        </authorList>
    </citation>
    <scope>NUCLEOTIDE SEQUENCE [LARGE SCALE GENOMIC DNA]</scope>
    <source>
        <strain evidence="6 7">NRRL 1336</strain>
    </source>
</reference>
<evidence type="ECO:0000259" key="3">
    <source>
        <dbReference type="PROSITE" id="PS50003"/>
    </source>
</evidence>
<protein>
    <submittedName>
        <fullName evidence="6">CNH domain-domain-containing protein</fullName>
    </submittedName>
</protein>
<feature type="domain" description="CNH" evidence="5">
    <location>
        <begin position="617"/>
        <end position="924"/>
    </location>
</feature>
<gene>
    <name evidence="6" type="ORF">BCR42DRAFT_464660</name>
</gene>
<dbReference type="CDD" id="cd00160">
    <property type="entry name" value="RhoGEF"/>
    <property type="match status" value="1"/>
</dbReference>
<evidence type="ECO:0000256" key="2">
    <source>
        <dbReference type="ARBA" id="ARBA00022658"/>
    </source>
</evidence>
<dbReference type="SUPFAM" id="SSF48065">
    <property type="entry name" value="DBL homology domain (DH-domain)"/>
    <property type="match status" value="1"/>
</dbReference>
<accession>A0A1X2J298</accession>
<dbReference type="InterPro" id="IPR041675">
    <property type="entry name" value="PH_5"/>
</dbReference>
<dbReference type="InterPro" id="IPR011993">
    <property type="entry name" value="PH-like_dom_sf"/>
</dbReference>
<dbReference type="GO" id="GO:0005085">
    <property type="term" value="F:guanyl-nucleotide exchange factor activity"/>
    <property type="evidence" value="ECO:0007669"/>
    <property type="project" value="UniProtKB-KW"/>
</dbReference>
<dbReference type="GO" id="GO:0035556">
    <property type="term" value="P:intracellular signal transduction"/>
    <property type="evidence" value="ECO:0007669"/>
    <property type="project" value="InterPro"/>
</dbReference>
<keyword evidence="2" id="KW-0344">Guanine-nucleotide releasing factor</keyword>
<dbReference type="Pfam" id="PF00621">
    <property type="entry name" value="RhoGEF"/>
    <property type="match status" value="1"/>
</dbReference>
<dbReference type="PROSITE" id="PS50003">
    <property type="entry name" value="PH_DOMAIN"/>
    <property type="match status" value="1"/>
</dbReference>
<evidence type="ECO:0000313" key="7">
    <source>
        <dbReference type="Proteomes" id="UP000193560"/>
    </source>
</evidence>
<dbReference type="InterPro" id="IPR001849">
    <property type="entry name" value="PH_domain"/>
</dbReference>
<proteinExistence type="predicted"/>
<organism evidence="6 7">
    <name type="scientific">Absidia repens</name>
    <dbReference type="NCBI Taxonomy" id="90262"/>
    <lineage>
        <taxon>Eukaryota</taxon>
        <taxon>Fungi</taxon>
        <taxon>Fungi incertae sedis</taxon>
        <taxon>Mucoromycota</taxon>
        <taxon>Mucoromycotina</taxon>
        <taxon>Mucoromycetes</taxon>
        <taxon>Mucorales</taxon>
        <taxon>Cunninghamellaceae</taxon>
        <taxon>Absidia</taxon>
    </lineage>
</organism>
<dbReference type="SMART" id="SM00233">
    <property type="entry name" value="PH"/>
    <property type="match status" value="1"/>
</dbReference>
<dbReference type="Pfam" id="PF00610">
    <property type="entry name" value="DEP"/>
    <property type="match status" value="1"/>
</dbReference>
<dbReference type="InterPro" id="IPR036390">
    <property type="entry name" value="WH_DNA-bd_sf"/>
</dbReference>
<dbReference type="EMBL" id="MCGE01000001">
    <property type="protein sequence ID" value="ORZ25987.1"/>
    <property type="molecule type" value="Genomic_DNA"/>
</dbReference>
<dbReference type="PROSITE" id="PS50010">
    <property type="entry name" value="DH_2"/>
    <property type="match status" value="1"/>
</dbReference>
<sequence length="949" mass="108877">MLSIRFYPALLSRMAEELYRRLPVQTLVKDDIEYPHAFSGKEAVECLLQILHINDRNLGLLVGRALDHQHFFHDVTYEHHLRDSRDKIYQFNRRLDFSLGQASTTTMVLDSDSSSIEKEINQRDIDEKELPNGVFTLLTNCYSPTCSRGQGCYSVHCPRKEKLIKRSSSQTSLQEKEEERSLWIHSVPKAVLDATSKEEMKRQECIYELIYTEADFVKDLQYVHNFWVKPLITQDIIPDERREHFVQEVFWNMADIQKVNHILSQSLTALQKEQHVVHSIGSLLSTHVSRFDPFVAYGAHQIIGKFKFELEKKRNPVFAKFVQNTERLPESRRLELNGYLTKPTTRLGKYNLLLREILRRTPKDNPDYDILPKVMDSITTYLVQVNTEAGKCENIFNLQQIEERLSFKTSADHVDLSLRDPQRQIILQGRLNRKGNSTSEASDLQVFLFDHYLVFAKIKHHDHLEYYKVYRKPIPLVLLTVTTAGSNLRAKRASTLLSYSRSSVSNLNSYSSLPRASTSENLLTSKSSASSSSITFYHHGRKGSPPITLYASNITSRKTWMEKITQQQDLLTRKRAVFSVRNIVERQFLTSNRVHDSLLIGNTTKGLSKNTDKCIANGHDDDATDDDDEGYTMLVGTDMGLYVRTTNDDNGQWDYQQAAMKRVVPLDRISQIELMENSQLLVLADKTLWTFPLDDILDSSDKPLLLKKGKTISTNTAFFHVGECMGKKMVCIAKPNTLSATTIRVLEPIATDESKKTKTGFSIRRLVRNGPVGLRPYKDLYLPSGASSISLLKSKMCISCPREIGVVDMRTFGVQALLDPGDEGLSFVFSRQDLRPITLYRVQFAEFLICYNEFGFFVDQRGRWIRSSHIMEWEGEPDAFALSYPYVLAFEPGFIEVRNILTGEVDQLIRGKNIRCTNDRQGKIQGTMNDPDNEGYQVIFQLDMIRSHE</sequence>
<dbReference type="InterPro" id="IPR000219">
    <property type="entry name" value="DH_dom"/>
</dbReference>
<evidence type="ECO:0000256" key="1">
    <source>
        <dbReference type="ARBA" id="ARBA00022553"/>
    </source>
</evidence>
<dbReference type="InterPro" id="IPR000591">
    <property type="entry name" value="DEP_dom"/>
</dbReference>
<dbReference type="SMART" id="SM00049">
    <property type="entry name" value="DEP"/>
    <property type="match status" value="1"/>
</dbReference>
<evidence type="ECO:0000259" key="5">
    <source>
        <dbReference type="PROSITE" id="PS50219"/>
    </source>
</evidence>
<dbReference type="InterPro" id="IPR052233">
    <property type="entry name" value="Rho-type_GEFs"/>
</dbReference>
<keyword evidence="7" id="KW-1185">Reference proteome</keyword>
<dbReference type="Gene3D" id="1.10.10.10">
    <property type="entry name" value="Winged helix-like DNA-binding domain superfamily/Winged helix DNA-binding domain"/>
    <property type="match status" value="1"/>
</dbReference>
<dbReference type="SMART" id="SM00036">
    <property type="entry name" value="CNH"/>
    <property type="match status" value="1"/>
</dbReference>